<evidence type="ECO:0000313" key="2">
    <source>
        <dbReference type="Proteomes" id="UP001163603"/>
    </source>
</evidence>
<name>A0ACC0XGP3_9ROSI</name>
<sequence>MRNPVRENLYMREDNLELIFNFFCGIIFRFLTLLYSVRYRGGGG</sequence>
<dbReference type="EMBL" id="CM047747">
    <property type="protein sequence ID" value="KAJ0016665.1"/>
    <property type="molecule type" value="Genomic_DNA"/>
</dbReference>
<gene>
    <name evidence="1" type="ORF">Pint_11804</name>
</gene>
<comment type="caution">
    <text evidence="1">The sequence shown here is derived from an EMBL/GenBank/DDBJ whole genome shotgun (WGS) entry which is preliminary data.</text>
</comment>
<organism evidence="1 2">
    <name type="scientific">Pistacia integerrima</name>
    <dbReference type="NCBI Taxonomy" id="434235"/>
    <lineage>
        <taxon>Eukaryota</taxon>
        <taxon>Viridiplantae</taxon>
        <taxon>Streptophyta</taxon>
        <taxon>Embryophyta</taxon>
        <taxon>Tracheophyta</taxon>
        <taxon>Spermatophyta</taxon>
        <taxon>Magnoliopsida</taxon>
        <taxon>eudicotyledons</taxon>
        <taxon>Gunneridae</taxon>
        <taxon>Pentapetalae</taxon>
        <taxon>rosids</taxon>
        <taxon>malvids</taxon>
        <taxon>Sapindales</taxon>
        <taxon>Anacardiaceae</taxon>
        <taxon>Pistacia</taxon>
    </lineage>
</organism>
<evidence type="ECO:0000313" key="1">
    <source>
        <dbReference type="EMBL" id="KAJ0016665.1"/>
    </source>
</evidence>
<reference evidence="2" key="1">
    <citation type="journal article" date="2023" name="G3 (Bethesda)">
        <title>Genome assembly and association tests identify interacting loci associated with vigor, precocity, and sex in interspecific pistachio rootstocks.</title>
        <authorList>
            <person name="Palmer W."/>
            <person name="Jacygrad E."/>
            <person name="Sagayaradj S."/>
            <person name="Cavanaugh K."/>
            <person name="Han R."/>
            <person name="Bertier L."/>
            <person name="Beede B."/>
            <person name="Kafkas S."/>
            <person name="Golino D."/>
            <person name="Preece J."/>
            <person name="Michelmore R."/>
        </authorList>
    </citation>
    <scope>NUCLEOTIDE SEQUENCE [LARGE SCALE GENOMIC DNA]</scope>
</reference>
<proteinExistence type="predicted"/>
<protein>
    <submittedName>
        <fullName evidence="1">Uncharacterized protein</fullName>
    </submittedName>
</protein>
<keyword evidence="2" id="KW-1185">Reference proteome</keyword>
<accession>A0ACC0XGP3</accession>
<dbReference type="Proteomes" id="UP001163603">
    <property type="component" value="Chromosome 12"/>
</dbReference>